<dbReference type="Proteomes" id="UP000002038">
    <property type="component" value="Unassembled WGS sequence"/>
</dbReference>
<dbReference type="VEuPathDB" id="FungiDB:BDBG_08115"/>
<proteinExistence type="predicted"/>
<dbReference type="RefSeq" id="XP_002621492.1">
    <property type="nucleotide sequence ID" value="XM_002621446.2"/>
</dbReference>
<accession>A0A179V0A2</accession>
<organism evidence="1 2">
    <name type="scientific">Blastomyces gilchristii (strain SLH14081)</name>
    <name type="common">Blastomyces dermatitidis</name>
    <dbReference type="NCBI Taxonomy" id="559298"/>
    <lineage>
        <taxon>Eukaryota</taxon>
        <taxon>Fungi</taxon>
        <taxon>Dikarya</taxon>
        <taxon>Ascomycota</taxon>
        <taxon>Pezizomycotina</taxon>
        <taxon>Eurotiomycetes</taxon>
        <taxon>Eurotiomycetidae</taxon>
        <taxon>Onygenales</taxon>
        <taxon>Ajellomycetaceae</taxon>
        <taxon>Blastomyces</taxon>
    </lineage>
</organism>
<evidence type="ECO:0000313" key="2">
    <source>
        <dbReference type="Proteomes" id="UP000002038"/>
    </source>
</evidence>
<dbReference type="AlphaFoldDB" id="A0A179V0A2"/>
<dbReference type="GeneID" id="8501987"/>
<sequence>MRLVLCSQSLTKKIGDLRTAKPPIRVEMMKGAPGVIRVLLYQFKFTDISDGVGVLPRNLMARVDAVDGHEYPDLFYDGSMLLPHNATWNCLKNCSAFKMLRRSVMNLGAGAFMG</sequence>
<dbReference type="KEGG" id="bgh:BDBG_08115"/>
<dbReference type="EMBL" id="GG657469">
    <property type="protein sequence ID" value="OAT12817.1"/>
    <property type="molecule type" value="Genomic_DNA"/>
</dbReference>
<protein>
    <submittedName>
        <fullName evidence="1">Uncharacterized protein</fullName>
    </submittedName>
</protein>
<gene>
    <name evidence="1" type="ORF">BDBG_08115</name>
</gene>
<evidence type="ECO:0000313" key="1">
    <source>
        <dbReference type="EMBL" id="OAT12817.1"/>
    </source>
</evidence>
<reference evidence="2" key="1">
    <citation type="journal article" date="2015" name="PLoS Genet.">
        <title>The dynamic genome and transcriptome of the human fungal pathogen Blastomyces and close relative Emmonsia.</title>
        <authorList>
            <person name="Munoz J.F."/>
            <person name="Gauthier G.M."/>
            <person name="Desjardins C.A."/>
            <person name="Gallo J.E."/>
            <person name="Holder J."/>
            <person name="Sullivan T.D."/>
            <person name="Marty A.J."/>
            <person name="Carmen J.C."/>
            <person name="Chen Z."/>
            <person name="Ding L."/>
            <person name="Gujja S."/>
            <person name="Magrini V."/>
            <person name="Misas E."/>
            <person name="Mitreva M."/>
            <person name="Priest M."/>
            <person name="Saif S."/>
            <person name="Whiston E.A."/>
            <person name="Young S."/>
            <person name="Zeng Q."/>
            <person name="Goldman W.E."/>
            <person name="Mardis E.R."/>
            <person name="Taylor J.W."/>
            <person name="McEwen J.G."/>
            <person name="Clay O.K."/>
            <person name="Klein B.S."/>
            <person name="Cuomo C.A."/>
        </authorList>
    </citation>
    <scope>NUCLEOTIDE SEQUENCE [LARGE SCALE GENOMIC DNA]</scope>
    <source>
        <strain evidence="2">SLH14081</strain>
    </source>
</reference>
<dbReference type="OrthoDB" id="10612966at2759"/>
<keyword evidence="2" id="KW-1185">Reference proteome</keyword>
<name>A0A179V0A2_BLAGS</name>